<proteinExistence type="predicted"/>
<reference evidence="2 3" key="1">
    <citation type="journal article" date="2016" name="Nat. Commun.">
        <title>Thousands of microbial genomes shed light on interconnected biogeochemical processes in an aquifer system.</title>
        <authorList>
            <person name="Anantharaman K."/>
            <person name="Brown C.T."/>
            <person name="Hug L.A."/>
            <person name="Sharon I."/>
            <person name="Castelle C.J."/>
            <person name="Probst A.J."/>
            <person name="Thomas B.C."/>
            <person name="Singh A."/>
            <person name="Wilkins M.J."/>
            <person name="Karaoz U."/>
            <person name="Brodie E.L."/>
            <person name="Williams K.H."/>
            <person name="Hubbard S.S."/>
            <person name="Banfield J.F."/>
        </authorList>
    </citation>
    <scope>NUCLEOTIDE SEQUENCE [LARGE SCALE GENOMIC DNA]</scope>
</reference>
<dbReference type="STRING" id="1797737.A2196_05655"/>
<accession>A0A1F5HA34</accession>
<dbReference type="SUPFAM" id="SSF51735">
    <property type="entry name" value="NAD(P)-binding Rossmann-fold domains"/>
    <property type="match status" value="1"/>
</dbReference>
<protein>
    <recommendedName>
        <fullName evidence="4">NAD-dependent epimerase/dehydratase domain-containing protein</fullName>
    </recommendedName>
</protein>
<dbReference type="InterPro" id="IPR036291">
    <property type="entry name" value="NAD(P)-bd_dom_sf"/>
</dbReference>
<sequence length="978" mass="108846">MEISAQNHQKKSILITHVDSFLGESLAAFLVSRGYQVWAVGNPPLSKDLLKDHNFTLLELDLSQPLPEYLPSFDLVFYLGLLRADFDLQQGFSYMMKSSPVTATIMSLAKEGKSKIIIFAPISKGEEFWEYLTQGQNLGGYLKLFLIGDVYGPGMLVRGVKKPRVLGILADLIHQAAVSDKVILEKEGLEMIYATYITDVLLAIRKFVFLEEHHDNKNVQVIISEGPKTVLTVAYEIQNIAGLVMGKELGLFFAGSQPLTRPEPEPTIAIHDLGFSPEVTLGEGLKNILEDYLREGASTTEKEHKPSTHLQSHNSVKEEISRIMASNTNESRGRLKRVTGRLTSKIGHFHFKPRIKSVILVIISVLILLSAKLALDVYFGANNLKNAQSALTDGDLYKAGEKAKKSAGAFKRAASETRILLYPLSPVLPKKIENIDEVLFGMSIGASSLDYLAAGSGKLLFDLAQVVKDEPRPDKFDLETPLADLQRARFLSSQAQEVLSKSLEGVVFKAKVTAARDAFSQVDRVCQTALELTNLISDLTGKGSAKTYLVLLQNSTELRPGGGFIGNFGLIEFDGGHLKNISVENIYTIDGQLQEKIEPPKELTQILGVDQFYLRDSNWSGDFTVNSATARDFYKKETGKDVDGVIAVNLNFIQNVLAKIGPIKLSDYNEEITDKNLFERGEYYSEVGSFAGSTQKKDFFGALTRSLISKILTNIEVLGEASAAGESKQKENVISLPTLLEVFREGFFQKDIMMTFDDPNLSSFVRTHSWDWPLPPVNFDPADDSFETRDFLALVEANLGANKVNRFLERKINYEVDIGRDADLVAKLTVVYTNTSQADTWPAGKYVNYLRVYVPFAASLFEFKNGDKNDPSAVEVSSQGNLTVFGTMVEVPVKSSREVTFSYRIPKNIKLEKAPYYHLYVQKQSGTEKDPVEFTFNLPSYLEVKSVNDSDEQEGKQNLSLKTDLSTDRQFEIEVVKR</sequence>
<feature type="region of interest" description="Disordered" evidence="1">
    <location>
        <begin position="297"/>
        <end position="317"/>
    </location>
</feature>
<organism evidence="2 3">
    <name type="scientific">Candidatus Curtissbacteria bacterium RIFOXYA1_FULL_41_14</name>
    <dbReference type="NCBI Taxonomy" id="1797737"/>
    <lineage>
        <taxon>Bacteria</taxon>
        <taxon>Candidatus Curtissiibacteriota</taxon>
    </lineage>
</organism>
<dbReference type="AlphaFoldDB" id="A0A1F5HA34"/>
<evidence type="ECO:0008006" key="4">
    <source>
        <dbReference type="Google" id="ProtNLM"/>
    </source>
</evidence>
<feature type="compositionally biased region" description="Basic and acidic residues" evidence="1">
    <location>
        <begin position="297"/>
        <end position="306"/>
    </location>
</feature>
<dbReference type="Gene3D" id="3.40.50.720">
    <property type="entry name" value="NAD(P)-binding Rossmann-like Domain"/>
    <property type="match status" value="1"/>
</dbReference>
<comment type="caution">
    <text evidence="2">The sequence shown here is derived from an EMBL/GenBank/DDBJ whole genome shotgun (WGS) entry which is preliminary data.</text>
</comment>
<evidence type="ECO:0000313" key="2">
    <source>
        <dbReference type="EMBL" id="OGE00991.1"/>
    </source>
</evidence>
<dbReference type="Pfam" id="PF13196">
    <property type="entry name" value="DUF4012"/>
    <property type="match status" value="1"/>
</dbReference>
<dbReference type="InterPro" id="IPR025101">
    <property type="entry name" value="DUF4012"/>
</dbReference>
<dbReference type="EMBL" id="MFCA01000030">
    <property type="protein sequence ID" value="OGE00991.1"/>
    <property type="molecule type" value="Genomic_DNA"/>
</dbReference>
<name>A0A1F5HA34_9BACT</name>
<dbReference type="Proteomes" id="UP000176751">
    <property type="component" value="Unassembled WGS sequence"/>
</dbReference>
<evidence type="ECO:0000256" key="1">
    <source>
        <dbReference type="SAM" id="MobiDB-lite"/>
    </source>
</evidence>
<gene>
    <name evidence="2" type="ORF">A2196_05655</name>
</gene>
<evidence type="ECO:0000313" key="3">
    <source>
        <dbReference type="Proteomes" id="UP000176751"/>
    </source>
</evidence>